<dbReference type="Gene3D" id="3.40.710.10">
    <property type="entry name" value="DD-peptidase/beta-lactamase superfamily"/>
    <property type="match status" value="2"/>
</dbReference>
<evidence type="ECO:0000256" key="2">
    <source>
        <dbReference type="ARBA" id="ARBA00022801"/>
    </source>
</evidence>
<dbReference type="PANTHER" id="PTHR30023:SF0">
    <property type="entry name" value="PENICILLIN-SENSITIVE CARBOXYPEPTIDASE A"/>
    <property type="match status" value="1"/>
</dbReference>
<dbReference type="InterPro" id="IPR000667">
    <property type="entry name" value="Peptidase_S13"/>
</dbReference>
<accession>A0A538SKM7</accession>
<protein>
    <submittedName>
        <fullName evidence="4">D-alanyl-D-alanine carboxypeptidase/D-alanyl-D-alanine-endopeptidase</fullName>
        <ecNumber evidence="4">3.4.16.4</ecNumber>
    </submittedName>
</protein>
<dbReference type="EMBL" id="VBOU01000126">
    <property type="protein sequence ID" value="TMQ51917.1"/>
    <property type="molecule type" value="Genomic_DNA"/>
</dbReference>
<dbReference type="PANTHER" id="PTHR30023">
    <property type="entry name" value="D-ALANYL-D-ALANINE CARBOXYPEPTIDASE"/>
    <property type="match status" value="1"/>
</dbReference>
<dbReference type="SUPFAM" id="SSF56601">
    <property type="entry name" value="beta-lactamase/transpeptidase-like"/>
    <property type="match status" value="1"/>
</dbReference>
<dbReference type="InterPro" id="IPR012338">
    <property type="entry name" value="Beta-lactam/transpept-like"/>
</dbReference>
<feature type="chain" id="PRO_5021726546" evidence="3">
    <location>
        <begin position="30"/>
        <end position="428"/>
    </location>
</feature>
<dbReference type="GO" id="GO:0006508">
    <property type="term" value="P:proteolysis"/>
    <property type="evidence" value="ECO:0007669"/>
    <property type="project" value="InterPro"/>
</dbReference>
<evidence type="ECO:0000313" key="4">
    <source>
        <dbReference type="EMBL" id="TMQ51917.1"/>
    </source>
</evidence>
<dbReference type="AlphaFoldDB" id="A0A538SKM7"/>
<dbReference type="GO" id="GO:0000270">
    <property type="term" value="P:peptidoglycan metabolic process"/>
    <property type="evidence" value="ECO:0007669"/>
    <property type="project" value="TreeGrafter"/>
</dbReference>
<dbReference type="Gene3D" id="3.50.80.20">
    <property type="entry name" value="D-Ala-D-Ala carboxypeptidase C, peptidase S13"/>
    <property type="match status" value="1"/>
</dbReference>
<sequence>MVRNSQGLRRTVLTLSALLPMLLQNSVHGASSAPTLADTPRDLEARIRAVLNSGCLELAKTGVQVVALKDGSEIFSKNPDIPLKPASNQKLFTSAAALALLKPDYVFPTIFYSTQPVRQGILDGDLYIKGFGAPDLVGEFWWLMVQELSRQGLREIRGDLVADDTYFDPVERPLVWPRTVPEDSWVSAPVGALSFNYDVVTIRVRPGPTVGSRPFVELIPLPGYFRVNNRSVTTSARGGLVVGRGFQQGMNTINVSGSIRLGSAPTEVTKGVEEPALYALAAFQELAARQGIVVRGKPRRAAIPEDAVELFRFESKPLAAIVRDMNKNSNNFIAETLLKTLGAQFVGIPGSTAKGLEVLREYLTRIGVSAEGIALADGSGLSHENRVTARALVQTLKAMNEDFELWPEFLASLPIAGVDGTLQRRFRN</sequence>
<dbReference type="EC" id="3.4.16.4" evidence="4"/>
<comment type="similarity">
    <text evidence="1">Belongs to the peptidase S13 family.</text>
</comment>
<evidence type="ECO:0000313" key="5">
    <source>
        <dbReference type="Proteomes" id="UP000319829"/>
    </source>
</evidence>
<feature type="signal peptide" evidence="3">
    <location>
        <begin position="1"/>
        <end position="29"/>
    </location>
</feature>
<keyword evidence="4" id="KW-0121">Carboxypeptidase</keyword>
<reference evidence="4 5" key="1">
    <citation type="journal article" date="2019" name="Nat. Microbiol.">
        <title>Mediterranean grassland soil C-N compound turnover is dependent on rainfall and depth, and is mediated by genomically divergent microorganisms.</title>
        <authorList>
            <person name="Diamond S."/>
            <person name="Andeer P.F."/>
            <person name="Li Z."/>
            <person name="Crits-Christoph A."/>
            <person name="Burstein D."/>
            <person name="Anantharaman K."/>
            <person name="Lane K.R."/>
            <person name="Thomas B.C."/>
            <person name="Pan C."/>
            <person name="Northen T.R."/>
            <person name="Banfield J.F."/>
        </authorList>
    </citation>
    <scope>NUCLEOTIDE SEQUENCE [LARGE SCALE GENOMIC DNA]</scope>
    <source>
        <strain evidence="4">WS_4</strain>
    </source>
</reference>
<dbReference type="PRINTS" id="PR00922">
    <property type="entry name" value="DADACBPTASE3"/>
</dbReference>
<keyword evidence="3" id="KW-0732">Signal</keyword>
<keyword evidence="4" id="KW-0645">Protease</keyword>
<keyword evidence="2 4" id="KW-0378">Hydrolase</keyword>
<evidence type="ECO:0000256" key="1">
    <source>
        <dbReference type="ARBA" id="ARBA00006096"/>
    </source>
</evidence>
<dbReference type="NCBIfam" id="TIGR00666">
    <property type="entry name" value="PBP4"/>
    <property type="match status" value="1"/>
</dbReference>
<dbReference type="GO" id="GO:0009002">
    <property type="term" value="F:serine-type D-Ala-D-Ala carboxypeptidase activity"/>
    <property type="evidence" value="ECO:0007669"/>
    <property type="project" value="UniProtKB-EC"/>
</dbReference>
<proteinExistence type="inferred from homology"/>
<dbReference type="Proteomes" id="UP000319829">
    <property type="component" value="Unassembled WGS sequence"/>
</dbReference>
<name>A0A538SKM7_UNCEI</name>
<organism evidence="4 5">
    <name type="scientific">Eiseniibacteriota bacterium</name>
    <dbReference type="NCBI Taxonomy" id="2212470"/>
    <lineage>
        <taxon>Bacteria</taxon>
        <taxon>Candidatus Eiseniibacteriota</taxon>
    </lineage>
</organism>
<comment type="caution">
    <text evidence="4">The sequence shown here is derived from an EMBL/GenBank/DDBJ whole genome shotgun (WGS) entry which is preliminary data.</text>
</comment>
<gene>
    <name evidence="4" type="primary">dacB</name>
    <name evidence="4" type="ORF">E6K74_12865</name>
</gene>
<dbReference type="Pfam" id="PF02113">
    <property type="entry name" value="Peptidase_S13"/>
    <property type="match status" value="1"/>
</dbReference>
<evidence type="ECO:0000256" key="3">
    <source>
        <dbReference type="SAM" id="SignalP"/>
    </source>
</evidence>